<dbReference type="InterPro" id="IPR052614">
    <property type="entry name" value="CFAP65"/>
</dbReference>
<evidence type="ECO:0000259" key="7">
    <source>
        <dbReference type="Pfam" id="PF22544"/>
    </source>
</evidence>
<comment type="subcellular location">
    <subcellularLocation>
        <location evidence="1">Cell projection</location>
        <location evidence="1">Cilium</location>
        <location evidence="1">Flagellum</location>
    </subcellularLocation>
    <subcellularLocation>
        <location evidence="2">Cytoplasm</location>
    </subcellularLocation>
</comment>
<evidence type="ECO:0000259" key="10">
    <source>
        <dbReference type="Pfam" id="PF24816"/>
    </source>
</evidence>
<dbReference type="InterPro" id="IPR058536">
    <property type="entry name" value="Ig_CFAP65_4th"/>
</dbReference>
<evidence type="ECO:0000259" key="8">
    <source>
        <dbReference type="Pfam" id="PF24291"/>
    </source>
</evidence>
<evidence type="ECO:0000256" key="3">
    <source>
        <dbReference type="ARBA" id="ARBA00022490"/>
    </source>
</evidence>
<evidence type="ECO:0008006" key="15">
    <source>
        <dbReference type="Google" id="ProtNLM"/>
    </source>
</evidence>
<accession>A0A7G2C414</accession>
<evidence type="ECO:0000256" key="6">
    <source>
        <dbReference type="ARBA" id="ARBA00023273"/>
    </source>
</evidence>
<dbReference type="InterPro" id="IPR053879">
    <property type="entry name" value="HYDIN_VesB_CFA65-like_Ig"/>
</dbReference>
<dbReference type="PANTHER" id="PTHR46127">
    <property type="entry name" value="CILIA- AND FLAGELLA-ASSOCIATED PROTEIN 65"/>
    <property type="match status" value="1"/>
</dbReference>
<gene>
    <name evidence="13" type="ORF">ADEAN_000190200</name>
</gene>
<dbReference type="EMBL" id="LR877147">
    <property type="protein sequence ID" value="CAD2214456.1"/>
    <property type="molecule type" value="Genomic_DNA"/>
</dbReference>
<dbReference type="InterPro" id="IPR056344">
    <property type="entry name" value="Ig_CFAP65-like_9th"/>
</dbReference>
<dbReference type="Pfam" id="PF25249">
    <property type="entry name" value="Ig_CFAP65_7th"/>
    <property type="match status" value="1"/>
</dbReference>
<keyword evidence="3" id="KW-0963">Cytoplasm</keyword>
<feature type="domain" description="CFAP65 eight Ig-like" evidence="11">
    <location>
        <begin position="958"/>
        <end position="1081"/>
    </location>
</feature>
<dbReference type="Gene3D" id="2.60.40.10">
    <property type="entry name" value="Immunoglobulins"/>
    <property type="match status" value="6"/>
</dbReference>
<dbReference type="Pfam" id="PF24771">
    <property type="entry name" value="Ig_CFAP74_1st"/>
    <property type="match status" value="1"/>
</dbReference>
<evidence type="ECO:0000259" key="9">
    <source>
        <dbReference type="Pfam" id="PF24507"/>
    </source>
</evidence>
<dbReference type="SUPFAM" id="SSF49354">
    <property type="entry name" value="PapD-like"/>
    <property type="match status" value="1"/>
</dbReference>
<dbReference type="Pfam" id="PF24816">
    <property type="entry name" value="Ig_CFAP65__9th"/>
    <property type="match status" value="1"/>
</dbReference>
<evidence type="ECO:0000256" key="5">
    <source>
        <dbReference type="ARBA" id="ARBA00023069"/>
    </source>
</evidence>
<evidence type="ECO:0000259" key="11">
    <source>
        <dbReference type="Pfam" id="PF25248"/>
    </source>
</evidence>
<feature type="domain" description="CFAP65-like ninth Ig-like" evidence="10">
    <location>
        <begin position="1084"/>
        <end position="1253"/>
    </location>
</feature>
<dbReference type="OrthoDB" id="415597at2759"/>
<feature type="domain" description="HYDIN/VesB/CFA65-like Ig-like" evidence="7">
    <location>
        <begin position="122"/>
        <end position="184"/>
    </location>
</feature>
<dbReference type="PANTHER" id="PTHR46127:SF1">
    <property type="entry name" value="CILIA- AND FLAGELLA-ASSOCIATED PROTEIN 65"/>
    <property type="match status" value="1"/>
</dbReference>
<feature type="domain" description="CFAP65 fourth Ig-like" evidence="9">
    <location>
        <begin position="353"/>
        <end position="451"/>
    </location>
</feature>
<dbReference type="InterPro" id="IPR057470">
    <property type="entry name" value="Ig_CFAP65_7th"/>
</dbReference>
<protein>
    <recommendedName>
        <fullName evidence="15">Abnormal spindle-like microcephaly-associated protein ASH domain-containing protein</fullName>
    </recommendedName>
</protein>
<dbReference type="GO" id="GO:0005737">
    <property type="term" value="C:cytoplasm"/>
    <property type="evidence" value="ECO:0007669"/>
    <property type="project" value="UniProtKB-SubCell"/>
</dbReference>
<dbReference type="InterPro" id="IPR008962">
    <property type="entry name" value="PapD-like_sf"/>
</dbReference>
<evidence type="ECO:0000256" key="2">
    <source>
        <dbReference type="ARBA" id="ARBA00004496"/>
    </source>
</evidence>
<dbReference type="InterPro" id="IPR056305">
    <property type="entry name" value="Ig_CFAP65_10th"/>
</dbReference>
<dbReference type="Pfam" id="PF22544">
    <property type="entry name" value="HYDIN_VesB_CFA65-like_Ig"/>
    <property type="match status" value="1"/>
</dbReference>
<dbReference type="VEuPathDB" id="TriTrypDB:ADEAN_000190200"/>
<keyword evidence="14" id="KW-1185">Reference proteome</keyword>
<evidence type="ECO:0000313" key="14">
    <source>
        <dbReference type="Proteomes" id="UP000515908"/>
    </source>
</evidence>
<evidence type="ECO:0000256" key="1">
    <source>
        <dbReference type="ARBA" id="ARBA00004230"/>
    </source>
</evidence>
<name>A0A7G2C414_9TRYP</name>
<evidence type="ECO:0000259" key="12">
    <source>
        <dbReference type="Pfam" id="PF25249"/>
    </source>
</evidence>
<keyword evidence="4" id="KW-0282">Flagellum</keyword>
<organism evidence="13 14">
    <name type="scientific">Angomonas deanei</name>
    <dbReference type="NCBI Taxonomy" id="59799"/>
    <lineage>
        <taxon>Eukaryota</taxon>
        <taxon>Discoba</taxon>
        <taxon>Euglenozoa</taxon>
        <taxon>Kinetoplastea</taxon>
        <taxon>Metakinetoplastina</taxon>
        <taxon>Trypanosomatida</taxon>
        <taxon>Trypanosomatidae</taxon>
        <taxon>Strigomonadinae</taxon>
        <taxon>Angomonas</taxon>
    </lineage>
</organism>
<feature type="domain" description="CFAP65 seventh Ig-like" evidence="12">
    <location>
        <begin position="821"/>
        <end position="955"/>
    </location>
</feature>
<dbReference type="Pfam" id="PF24507">
    <property type="entry name" value="Ig_CFAP65_4th"/>
    <property type="match status" value="1"/>
</dbReference>
<dbReference type="GO" id="GO:0031514">
    <property type="term" value="C:motile cilium"/>
    <property type="evidence" value="ECO:0007669"/>
    <property type="project" value="UniProtKB-SubCell"/>
</dbReference>
<dbReference type="InterPro" id="IPR013783">
    <property type="entry name" value="Ig-like_fold"/>
</dbReference>
<dbReference type="Pfam" id="PF24291">
    <property type="entry name" value="Ig_CFAP65"/>
    <property type="match status" value="1"/>
</dbReference>
<proteinExistence type="predicted"/>
<feature type="domain" description="CFAP65 tenth Ig-like" evidence="8">
    <location>
        <begin position="1257"/>
        <end position="1381"/>
    </location>
</feature>
<evidence type="ECO:0000313" key="13">
    <source>
        <dbReference type="EMBL" id="CAD2214456.1"/>
    </source>
</evidence>
<dbReference type="Pfam" id="PF25248">
    <property type="entry name" value="Ig_CFAP65_8th"/>
    <property type="match status" value="1"/>
</dbReference>
<reference evidence="13 14" key="1">
    <citation type="submission" date="2020-08" db="EMBL/GenBank/DDBJ databases">
        <authorList>
            <person name="Newling K."/>
            <person name="Davey J."/>
            <person name="Forrester S."/>
        </authorList>
    </citation>
    <scope>NUCLEOTIDE SEQUENCE [LARGE SCALE GENOMIC DNA]</scope>
    <source>
        <strain evidence="14">Crithidia deanei Carvalho (ATCC PRA-265)</strain>
    </source>
</reference>
<evidence type="ECO:0000256" key="4">
    <source>
        <dbReference type="ARBA" id="ARBA00022846"/>
    </source>
</evidence>
<keyword evidence="6" id="KW-0966">Cell projection</keyword>
<dbReference type="InterPro" id="IPR057467">
    <property type="entry name" value="Ig_CFAP65_8th"/>
</dbReference>
<keyword evidence="5" id="KW-0969">Cilium</keyword>
<dbReference type="Proteomes" id="UP000515908">
    <property type="component" value="Chromosome 03"/>
</dbReference>
<sequence>MTELGTTRKQRQRKLGIDCPDRLVWKSWDAGEEHRKKIIIKNVDARAQTVFYKLPQAKTTFIMDYPEPTTLSSGMSLEVEIRFCPTKVVEIHDVVEITVKGRGSFPVYLDCLTPFAKVTAPKSEDFGYVAVMSTSTRTIPVKNIGTVPLDYYWEVPEPFSIQPSEGTLPIGETVQLEVSFTPTDGMVGVGQAVCKMSDNEEVLTVVQFSGIGKYPFIRFLKDTEEIVEKPVHRRAALVEPVDHVRSLMNFKEVMVGKTVVSEVILENPSPVDATVTLGVQENELPNAFEVSPSQTVIIPSGGQKEFKVTFHARDAGVLARSVFEWKTVAGNTICLETKGAVLGPRVKSSTNYLNYGTVDLEKMPSEKERTRAIQLKNGSDVVAHYQVVCTSPGASFSVSPCAGAIPAKGSVVVKITFQPTLPMNYLRRLFLLVKDAEDALFVDVFGTAYNQDSRPLSFGLPQVEAFFLRLARGLGQRTPEELEQMANLVERDVTPGNEEEALTLNTWRDIEMETNAADTLDTAVTKWGKKRRGRITLQETLPFPPALLPFNVDNKPLLFDVQHPQTQSVSVFNSTPSVAEAAWFVPNNSPFVVLPQTQEVMPGETVHFQVSLRSQAAAVDRAQYLECYVNYKQMRSFRFVEEKSFTPPHCFTVLCCMEKNANNNSNGSNPSGASEAATLVTFGVPHVRFPSTKVGVPSFRVAALQNRSDRDFFYDMRNVNIGKVSEKDAKNVYVNVTHADGNTRCVGFAEDGTNAESSSVVFNCYPASGAVAAQSQVLTLLQFLPTLHATYDGEATFTLGNNIKDSVRLPIGVEADIPRLLWEDCEEEILFCPTCVTGESRKEVYIRNPTPLSLSYRFEWSDELLGVARVEPSSGVVGPEERQLVTLFFSPEKARRYSGRVDLLVMDLASRAEPPSYLPTRDCMNAITGGGDEERKEARVVMREYMVSMPFRGEGAYGILELEPTTMSLRDVDCGTPQVVSFNLFNSGTCPLQYQVRHFLSKEPEGWRQGMKAPLYRNETGTLPARSHTTVLVTVQPTVGMCEYIFYALLSGPGTDISAIPDSNSVEDIRKNPHCVLTMTGTRPALQVTDVRSLTLLRSHLWAALSLNDVNQQLSAMVQPDDLDESAFEFPQYIQGLTPIPMQLGCGHLHGNPTVVTLQLTNTGDCDTSFRILYPGESDVQQETWFVVDETLKEVQYVMDNRIMEITPRSGCIPVGHSMELTIVYRRTHVGKHVLPFLLRVDEGKKSLIVLEGRTAPASRPILSTPSLKELTPVALGDMEPPMQSITLVNPTQSAIHYTVDREAIQSITEENYGFPVLQCVNPVGRVEPRGMVELSWYFRPLEAKAYTLYVPIQLDMISLDNEEEETITVTFHGQGFHPKKVSTQAAKQLVEGSFLALPPTPSLRLPELPVSLSLDVCSLGTVPFFSLHRRVCTVTNHHPTDRYSFQWEVGHHFGALVVLAPSSGVLGPGQSVSCRLCFYSGNLSQFVERSLLCIISNETVIEREMHQLSLDPSASRASEDICIVHPADASSKAVLKKKEREVVTDIPTPYMSVRALEDKLQSTLQQGQKRTLKPGGEAVEPVIWNALELLLQVNVVPYEVYQASHHEGGTLRPRR</sequence>